<feature type="region of interest" description="Disordered" evidence="1">
    <location>
        <begin position="31"/>
        <end position="56"/>
    </location>
</feature>
<comment type="caution">
    <text evidence="2">The sequence shown here is derived from an EMBL/GenBank/DDBJ whole genome shotgun (WGS) entry which is preliminary data.</text>
</comment>
<feature type="compositionally biased region" description="Basic and acidic residues" evidence="1">
    <location>
        <begin position="89"/>
        <end position="102"/>
    </location>
</feature>
<evidence type="ECO:0000313" key="2">
    <source>
        <dbReference type="EMBL" id="CAK0845696.1"/>
    </source>
</evidence>
<protein>
    <submittedName>
        <fullName evidence="2">Uncharacterized protein</fullName>
    </submittedName>
</protein>
<keyword evidence="3" id="KW-1185">Reference proteome</keyword>
<sequence length="126" mass="13862">MLRWHGGGACRGQGRPASRCALREAQALRALARRLPGEKEEEEEPEPNREARSATKLRALEGAPVEAGRRAAGTCRCGRARCAAPGGEGRADSKKGRAEPRARSQAIGHRPYVWLVHKEADWHMQF</sequence>
<feature type="region of interest" description="Disordered" evidence="1">
    <location>
        <begin position="80"/>
        <end position="105"/>
    </location>
</feature>
<dbReference type="Proteomes" id="UP001189429">
    <property type="component" value="Unassembled WGS sequence"/>
</dbReference>
<organism evidence="2 3">
    <name type="scientific">Prorocentrum cordatum</name>
    <dbReference type="NCBI Taxonomy" id="2364126"/>
    <lineage>
        <taxon>Eukaryota</taxon>
        <taxon>Sar</taxon>
        <taxon>Alveolata</taxon>
        <taxon>Dinophyceae</taxon>
        <taxon>Prorocentrales</taxon>
        <taxon>Prorocentraceae</taxon>
        <taxon>Prorocentrum</taxon>
    </lineage>
</organism>
<gene>
    <name evidence="2" type="ORF">PCOR1329_LOCUS39414</name>
</gene>
<dbReference type="EMBL" id="CAUYUJ010014759">
    <property type="protein sequence ID" value="CAK0845696.1"/>
    <property type="molecule type" value="Genomic_DNA"/>
</dbReference>
<accession>A0ABN9TID1</accession>
<proteinExistence type="predicted"/>
<name>A0ABN9TID1_9DINO</name>
<evidence type="ECO:0000256" key="1">
    <source>
        <dbReference type="SAM" id="MobiDB-lite"/>
    </source>
</evidence>
<evidence type="ECO:0000313" key="3">
    <source>
        <dbReference type="Proteomes" id="UP001189429"/>
    </source>
</evidence>
<reference evidence="2" key="1">
    <citation type="submission" date="2023-10" db="EMBL/GenBank/DDBJ databases">
        <authorList>
            <person name="Chen Y."/>
            <person name="Shah S."/>
            <person name="Dougan E. K."/>
            <person name="Thang M."/>
            <person name="Chan C."/>
        </authorList>
    </citation>
    <scope>NUCLEOTIDE SEQUENCE [LARGE SCALE GENOMIC DNA]</scope>
</reference>